<dbReference type="InterPro" id="IPR058407">
    <property type="entry name" value="DUF8094"/>
</dbReference>
<proteinExistence type="predicted"/>
<name>A0A4R4YGD8_9ACTN</name>
<evidence type="ECO:0000313" key="3">
    <source>
        <dbReference type="EMBL" id="TDD43833.1"/>
    </source>
</evidence>
<dbReference type="Proteomes" id="UP000295302">
    <property type="component" value="Unassembled WGS sequence"/>
</dbReference>
<dbReference type="Pfam" id="PF26366">
    <property type="entry name" value="DUF8094"/>
    <property type="match status" value="1"/>
</dbReference>
<sequence length="331" mass="34960">MAIRPLPVLLLVLALPAAACTAEGRAASSPASPGAGPPAPAGVVSEKEAQTVLDQWENARAAAVRNGGTDWSPAEAGMAAEITTAQSKVNKMIGESVGGTREPIVKPRFAIPAKVSGEPWFMADFARNGSSTRYQGIYRKTPAGWRLVAMSVTAGESRPPAVARDRNGLATAVAADDGDGLIASPRRIAQAHARVAGTLGEDRDVRRLFATDSHARRDADALRDQRAQLARGRWTTTVRAEVAPEIYALRTAGGALVWYGLRTRQTFTARPGSTQTLGFKEAETAALSHGKRFTREAVHTSAALYLAVVPRSPGLVRVPTAWHTEVAVTGS</sequence>
<dbReference type="EMBL" id="SMKQ01000108">
    <property type="protein sequence ID" value="TDD43833.1"/>
    <property type="molecule type" value="Genomic_DNA"/>
</dbReference>
<feature type="signal peptide" evidence="1">
    <location>
        <begin position="1"/>
        <end position="19"/>
    </location>
</feature>
<dbReference type="RefSeq" id="WP_132617216.1">
    <property type="nucleotide sequence ID" value="NZ_SMKQ01000108.1"/>
</dbReference>
<evidence type="ECO:0000256" key="1">
    <source>
        <dbReference type="SAM" id="SignalP"/>
    </source>
</evidence>
<comment type="caution">
    <text evidence="3">The sequence shown here is derived from an EMBL/GenBank/DDBJ whole genome shotgun (WGS) entry which is preliminary data.</text>
</comment>
<feature type="domain" description="DUF8094" evidence="2">
    <location>
        <begin position="41"/>
        <end position="318"/>
    </location>
</feature>
<organism evidence="3 4">
    <name type="scientific">Nonomuraea terrae</name>
    <dbReference type="NCBI Taxonomy" id="2530383"/>
    <lineage>
        <taxon>Bacteria</taxon>
        <taxon>Bacillati</taxon>
        <taxon>Actinomycetota</taxon>
        <taxon>Actinomycetes</taxon>
        <taxon>Streptosporangiales</taxon>
        <taxon>Streptosporangiaceae</taxon>
        <taxon>Nonomuraea</taxon>
    </lineage>
</organism>
<evidence type="ECO:0000313" key="4">
    <source>
        <dbReference type="Proteomes" id="UP000295302"/>
    </source>
</evidence>
<reference evidence="3 4" key="1">
    <citation type="submission" date="2019-03" db="EMBL/GenBank/DDBJ databases">
        <title>Draft genome sequences of novel Actinobacteria.</title>
        <authorList>
            <person name="Sahin N."/>
            <person name="Ay H."/>
            <person name="Saygin H."/>
        </authorList>
    </citation>
    <scope>NUCLEOTIDE SEQUENCE [LARGE SCALE GENOMIC DNA]</scope>
    <source>
        <strain evidence="3 4">CH32</strain>
    </source>
</reference>
<protein>
    <recommendedName>
        <fullName evidence="2">DUF8094 domain-containing protein</fullName>
    </recommendedName>
</protein>
<keyword evidence="4" id="KW-1185">Reference proteome</keyword>
<keyword evidence="1" id="KW-0732">Signal</keyword>
<dbReference type="AlphaFoldDB" id="A0A4R4YGD8"/>
<dbReference type="OrthoDB" id="3510378at2"/>
<accession>A0A4R4YGD8</accession>
<evidence type="ECO:0000259" key="2">
    <source>
        <dbReference type="Pfam" id="PF26366"/>
    </source>
</evidence>
<gene>
    <name evidence="3" type="ORF">E1286_28275</name>
</gene>
<feature type="chain" id="PRO_5039276443" description="DUF8094 domain-containing protein" evidence="1">
    <location>
        <begin position="20"/>
        <end position="331"/>
    </location>
</feature>